<evidence type="ECO:0000259" key="3">
    <source>
        <dbReference type="SMART" id="SM00563"/>
    </source>
</evidence>
<dbReference type="GO" id="GO:0016746">
    <property type="term" value="F:acyltransferase activity"/>
    <property type="evidence" value="ECO:0007669"/>
    <property type="project" value="UniProtKB-KW"/>
</dbReference>
<keyword evidence="5" id="KW-1185">Reference proteome</keyword>
<keyword evidence="2 4" id="KW-0012">Acyltransferase</keyword>
<dbReference type="SUPFAM" id="SSF69593">
    <property type="entry name" value="Glycerol-3-phosphate (1)-acyltransferase"/>
    <property type="match status" value="1"/>
</dbReference>
<proteinExistence type="predicted"/>
<name>A0ABQ1EWL1_9BACL</name>
<sequence>MLYRIGRALFRFMFTVFFRLRAIGMDNVPSDGAVVLCGNHTSLLDPPLLGTPLKRMVHFMAKAELFDIPVLGPIISRVGAFPVKRGGVSRDSIRLAVQLLRDGNMLGVFPEGSRNNAGGMGKKGAASLALKSGATVVPVAIIGTYSIFRRMTIVYGKPLDLSAYAGGSSEDLELATEAIMKEIRRLHTAYSKGK</sequence>
<dbReference type="PANTHER" id="PTHR10434:SF11">
    <property type="entry name" value="1-ACYL-SN-GLYCEROL-3-PHOSPHATE ACYLTRANSFERASE"/>
    <property type="match status" value="1"/>
</dbReference>
<accession>A0ABQ1EWL1</accession>
<organism evidence="4 5">
    <name type="scientific">Paenibacillus marchantiophytorum</name>
    <dbReference type="NCBI Taxonomy" id="1619310"/>
    <lineage>
        <taxon>Bacteria</taxon>
        <taxon>Bacillati</taxon>
        <taxon>Bacillota</taxon>
        <taxon>Bacilli</taxon>
        <taxon>Bacillales</taxon>
        <taxon>Paenibacillaceae</taxon>
        <taxon>Paenibacillus</taxon>
    </lineage>
</organism>
<dbReference type="SMART" id="SM00563">
    <property type="entry name" value="PlsC"/>
    <property type="match status" value="1"/>
</dbReference>
<dbReference type="PANTHER" id="PTHR10434">
    <property type="entry name" value="1-ACYL-SN-GLYCEROL-3-PHOSPHATE ACYLTRANSFERASE"/>
    <property type="match status" value="1"/>
</dbReference>
<evidence type="ECO:0000256" key="2">
    <source>
        <dbReference type="ARBA" id="ARBA00023315"/>
    </source>
</evidence>
<dbReference type="Proteomes" id="UP000615455">
    <property type="component" value="Unassembled WGS sequence"/>
</dbReference>
<dbReference type="CDD" id="cd07989">
    <property type="entry name" value="LPLAT_AGPAT-like"/>
    <property type="match status" value="1"/>
</dbReference>
<evidence type="ECO:0000313" key="4">
    <source>
        <dbReference type="EMBL" id="GFZ89554.1"/>
    </source>
</evidence>
<comment type="caution">
    <text evidence="4">The sequence shown here is derived from an EMBL/GenBank/DDBJ whole genome shotgun (WGS) entry which is preliminary data.</text>
</comment>
<dbReference type="RefSeq" id="WP_189014258.1">
    <property type="nucleotide sequence ID" value="NZ_BMHE01000021.1"/>
</dbReference>
<dbReference type="Pfam" id="PF01553">
    <property type="entry name" value="Acyltransferase"/>
    <property type="match status" value="1"/>
</dbReference>
<reference evidence="5" key="1">
    <citation type="journal article" date="2019" name="Int. J. Syst. Evol. Microbiol.">
        <title>The Global Catalogue of Microorganisms (GCM) 10K type strain sequencing project: providing services to taxonomists for standard genome sequencing and annotation.</title>
        <authorList>
            <consortium name="The Broad Institute Genomics Platform"/>
            <consortium name="The Broad Institute Genome Sequencing Center for Infectious Disease"/>
            <person name="Wu L."/>
            <person name="Ma J."/>
        </authorList>
    </citation>
    <scope>NUCLEOTIDE SEQUENCE [LARGE SCALE GENOMIC DNA]</scope>
    <source>
        <strain evidence="5">CGMCC 1.15043</strain>
    </source>
</reference>
<dbReference type="InterPro" id="IPR002123">
    <property type="entry name" value="Plipid/glycerol_acylTrfase"/>
</dbReference>
<gene>
    <name evidence="4" type="ORF">GCM10008018_39660</name>
</gene>
<protein>
    <submittedName>
        <fullName evidence="4">1-acyl-sn-glycerol-3-phosphate acyltransferase</fullName>
    </submittedName>
</protein>
<evidence type="ECO:0000256" key="1">
    <source>
        <dbReference type="ARBA" id="ARBA00022679"/>
    </source>
</evidence>
<dbReference type="EMBL" id="BMHE01000021">
    <property type="protein sequence ID" value="GFZ89554.1"/>
    <property type="molecule type" value="Genomic_DNA"/>
</dbReference>
<feature type="domain" description="Phospholipid/glycerol acyltransferase" evidence="3">
    <location>
        <begin position="34"/>
        <end position="144"/>
    </location>
</feature>
<keyword evidence="1" id="KW-0808">Transferase</keyword>
<evidence type="ECO:0000313" key="5">
    <source>
        <dbReference type="Proteomes" id="UP000615455"/>
    </source>
</evidence>